<name>A0A167CZG9_COLIC</name>
<evidence type="ECO:0000256" key="7">
    <source>
        <dbReference type="SAM" id="Phobius"/>
    </source>
</evidence>
<sequence>MPPPKPTYLHSDVAPEKSMAENDAELLALGPGNTRLSGCSGSVDGARDQSEISEVSETSGGVKKGFRFWAVVAALAMSNFMMALEITVVATSLPTVVQKLNIGLDYVWITNGAALASTAITPLLGQLANLFGRRWLAAGVVIIFTIGGIISGAANSGTQLIIGRAIQGAGGGGISLMSSIIVSDLIPLRDRGNYIAVILTVYLVGASSGPLVGGTLSQASNESWRWVFWLPVPFGALSLVILLFFLKVETRKEEGVTFWGKLRRIDYLGNLLIIGSTISVLYALTYGGSKYVWTSPRIIAPLAVGVVGLVGFVAAEGLCAGTSIMPEPVMPLRLITYRTGAIVATNAFVSALLNNWASFFLSVYFQAVQQSSPARAGVQILPMILIAVPSSIIAVTLVSKFGKYKILHICGFASTAAGLGLFSILSRNSANVAWVMMEIVFSCGIGMVINTLLPAFQAGVDESDQAAATSTFSFLRGLANIWSMTVPATIFNNRFESLSWQISDENIRTALSGGRAYEHATQAFLSSIQEPERSATIDVFTEALKMVWYIAAAFAGVAFMLALFEKDITLRTKLKTDYGLKEAKVKQDSSSSISDSPRAV</sequence>
<proteinExistence type="predicted"/>
<feature type="transmembrane region" description="Helical" evidence="7">
    <location>
        <begin position="406"/>
        <end position="426"/>
    </location>
</feature>
<dbReference type="PANTHER" id="PTHR23501">
    <property type="entry name" value="MAJOR FACILITATOR SUPERFAMILY"/>
    <property type="match status" value="1"/>
</dbReference>
<feature type="transmembrane region" description="Helical" evidence="7">
    <location>
        <begin position="106"/>
        <end position="128"/>
    </location>
</feature>
<evidence type="ECO:0000259" key="8">
    <source>
        <dbReference type="PROSITE" id="PS50850"/>
    </source>
</evidence>
<feature type="transmembrane region" description="Helical" evidence="7">
    <location>
        <begin position="226"/>
        <end position="246"/>
    </location>
</feature>
<evidence type="ECO:0000256" key="1">
    <source>
        <dbReference type="ARBA" id="ARBA00004141"/>
    </source>
</evidence>
<keyword evidence="3 7" id="KW-0812">Transmembrane</keyword>
<feature type="transmembrane region" description="Helical" evidence="7">
    <location>
        <begin position="432"/>
        <end position="453"/>
    </location>
</feature>
<dbReference type="InterPro" id="IPR020846">
    <property type="entry name" value="MFS_dom"/>
</dbReference>
<evidence type="ECO:0000313" key="9">
    <source>
        <dbReference type="EMBL" id="KZL83220.1"/>
    </source>
</evidence>
<dbReference type="AlphaFoldDB" id="A0A167CZG9"/>
<evidence type="ECO:0000256" key="6">
    <source>
        <dbReference type="ARBA" id="ARBA00023180"/>
    </source>
</evidence>
<evidence type="ECO:0000256" key="5">
    <source>
        <dbReference type="ARBA" id="ARBA00023136"/>
    </source>
</evidence>
<dbReference type="PROSITE" id="PS50850">
    <property type="entry name" value="MFS"/>
    <property type="match status" value="1"/>
</dbReference>
<feature type="transmembrane region" description="Helical" evidence="7">
    <location>
        <begin position="474"/>
        <end position="491"/>
    </location>
</feature>
<organism evidence="9 10">
    <name type="scientific">Colletotrichum incanum</name>
    <name type="common">Soybean anthracnose fungus</name>
    <dbReference type="NCBI Taxonomy" id="1573173"/>
    <lineage>
        <taxon>Eukaryota</taxon>
        <taxon>Fungi</taxon>
        <taxon>Dikarya</taxon>
        <taxon>Ascomycota</taxon>
        <taxon>Pezizomycotina</taxon>
        <taxon>Sordariomycetes</taxon>
        <taxon>Hypocreomycetidae</taxon>
        <taxon>Glomerellales</taxon>
        <taxon>Glomerellaceae</taxon>
        <taxon>Colletotrichum</taxon>
        <taxon>Colletotrichum spaethianum species complex</taxon>
    </lineage>
</organism>
<dbReference type="GO" id="GO:0022857">
    <property type="term" value="F:transmembrane transporter activity"/>
    <property type="evidence" value="ECO:0007669"/>
    <property type="project" value="InterPro"/>
</dbReference>
<accession>A0A167CZG9</accession>
<feature type="transmembrane region" description="Helical" evidence="7">
    <location>
        <begin position="160"/>
        <end position="182"/>
    </location>
</feature>
<dbReference type="Proteomes" id="UP000076584">
    <property type="component" value="Unassembled WGS sequence"/>
</dbReference>
<feature type="transmembrane region" description="Helical" evidence="7">
    <location>
        <begin position="377"/>
        <end position="399"/>
    </location>
</feature>
<protein>
    <submittedName>
        <fullName evidence="9">Multidrug resistance protein fnx1</fullName>
    </submittedName>
</protein>
<keyword evidence="10" id="KW-1185">Reference proteome</keyword>
<dbReference type="InterPro" id="IPR011701">
    <property type="entry name" value="MFS"/>
</dbReference>
<dbReference type="EMBL" id="LFIW01001196">
    <property type="protein sequence ID" value="KZL83220.1"/>
    <property type="molecule type" value="Genomic_DNA"/>
</dbReference>
<feature type="domain" description="Major facilitator superfamily (MFS) profile" evidence="8">
    <location>
        <begin position="71"/>
        <end position="570"/>
    </location>
</feature>
<feature type="transmembrane region" description="Helical" evidence="7">
    <location>
        <begin position="194"/>
        <end position="214"/>
    </location>
</feature>
<dbReference type="SUPFAM" id="SSF103473">
    <property type="entry name" value="MFS general substrate transporter"/>
    <property type="match status" value="1"/>
</dbReference>
<dbReference type="PANTHER" id="PTHR23501:SF187">
    <property type="entry name" value="MAJOR FACILITATOR SUPERFAMILY (MFS) PROFILE DOMAIN-CONTAINING PROTEIN"/>
    <property type="match status" value="1"/>
</dbReference>
<keyword evidence="5 7" id="KW-0472">Membrane</keyword>
<evidence type="ECO:0000256" key="2">
    <source>
        <dbReference type="ARBA" id="ARBA00022448"/>
    </source>
</evidence>
<feature type="transmembrane region" description="Helical" evidence="7">
    <location>
        <begin position="341"/>
        <end position="365"/>
    </location>
</feature>
<keyword evidence="6" id="KW-0325">Glycoprotein</keyword>
<dbReference type="InterPro" id="IPR036259">
    <property type="entry name" value="MFS_trans_sf"/>
</dbReference>
<gene>
    <name evidence="9" type="ORF">CI238_12527</name>
</gene>
<comment type="caution">
    <text evidence="9">The sequence shown here is derived from an EMBL/GenBank/DDBJ whole genome shotgun (WGS) entry which is preliminary data.</text>
</comment>
<feature type="transmembrane region" description="Helical" evidence="7">
    <location>
        <begin position="267"/>
        <end position="286"/>
    </location>
</feature>
<keyword evidence="2" id="KW-0813">Transport</keyword>
<feature type="transmembrane region" description="Helical" evidence="7">
    <location>
        <begin position="546"/>
        <end position="564"/>
    </location>
</feature>
<dbReference type="Pfam" id="PF07690">
    <property type="entry name" value="MFS_1"/>
    <property type="match status" value="1"/>
</dbReference>
<comment type="subcellular location">
    <subcellularLocation>
        <location evidence="1">Membrane</location>
        <topology evidence="1">Multi-pass membrane protein</topology>
    </subcellularLocation>
</comment>
<feature type="transmembrane region" description="Helical" evidence="7">
    <location>
        <begin position="68"/>
        <end position="94"/>
    </location>
</feature>
<feature type="transmembrane region" description="Helical" evidence="7">
    <location>
        <begin position="298"/>
        <end position="320"/>
    </location>
</feature>
<feature type="transmembrane region" description="Helical" evidence="7">
    <location>
        <begin position="135"/>
        <end position="154"/>
    </location>
</feature>
<dbReference type="Gene3D" id="1.20.1250.20">
    <property type="entry name" value="MFS general substrate transporter like domains"/>
    <property type="match status" value="2"/>
</dbReference>
<dbReference type="GO" id="GO:0005886">
    <property type="term" value="C:plasma membrane"/>
    <property type="evidence" value="ECO:0007669"/>
    <property type="project" value="TreeGrafter"/>
</dbReference>
<evidence type="ECO:0000256" key="3">
    <source>
        <dbReference type="ARBA" id="ARBA00022692"/>
    </source>
</evidence>
<evidence type="ECO:0000313" key="10">
    <source>
        <dbReference type="Proteomes" id="UP000076584"/>
    </source>
</evidence>
<reference evidence="9 10" key="1">
    <citation type="submission" date="2015-06" db="EMBL/GenBank/DDBJ databases">
        <title>Survival trade-offs in plant roots during colonization by closely related pathogenic and mutualistic fungi.</title>
        <authorList>
            <person name="Hacquard S."/>
            <person name="Kracher B."/>
            <person name="Hiruma K."/>
            <person name="Weinman A."/>
            <person name="Muench P."/>
            <person name="Garrido Oter R."/>
            <person name="Ver Loren van Themaat E."/>
            <person name="Dallerey J.-F."/>
            <person name="Damm U."/>
            <person name="Henrissat B."/>
            <person name="Lespinet O."/>
            <person name="Thon M."/>
            <person name="Kemen E."/>
            <person name="McHardy A.C."/>
            <person name="Schulze-Lefert P."/>
            <person name="O'Connell R.J."/>
        </authorList>
    </citation>
    <scope>NUCLEOTIDE SEQUENCE [LARGE SCALE GENOMIC DNA]</scope>
    <source>
        <strain evidence="9 10">MAFF 238704</strain>
    </source>
</reference>
<evidence type="ECO:0000256" key="4">
    <source>
        <dbReference type="ARBA" id="ARBA00022989"/>
    </source>
</evidence>
<keyword evidence="4 7" id="KW-1133">Transmembrane helix</keyword>